<dbReference type="AlphaFoldDB" id="A0A8H5J0W0"/>
<sequence length="120" mass="13673">MSAPAPQGNTDPFSDMDPDKSTPEQTNARYRLYCEVTSKPTMHNHCALIKTAPKSSILAVAELDRQFDCWFINRPSLEARMSEIIWKCWDTAVTAQSLSPNLLRMVWIDRVMNVETKLVV</sequence>
<proteinExistence type="predicted"/>
<comment type="caution">
    <text evidence="2">The sequence shown here is derived from an EMBL/GenBank/DDBJ whole genome shotgun (WGS) entry which is preliminary data.</text>
</comment>
<gene>
    <name evidence="2" type="ORF">FNAPI_8843</name>
</gene>
<protein>
    <submittedName>
        <fullName evidence="2">Uncharacterized protein</fullName>
    </submittedName>
</protein>
<dbReference type="EMBL" id="JAAOAO010000345">
    <property type="protein sequence ID" value="KAF5546407.1"/>
    <property type="molecule type" value="Genomic_DNA"/>
</dbReference>
<feature type="region of interest" description="Disordered" evidence="1">
    <location>
        <begin position="1"/>
        <end position="27"/>
    </location>
</feature>
<accession>A0A8H5J0W0</accession>
<reference evidence="2 3" key="1">
    <citation type="submission" date="2020-05" db="EMBL/GenBank/DDBJ databases">
        <title>Identification and distribution of gene clusters putatively required for synthesis of sphingolipid metabolism inhibitors in phylogenetically diverse species of the filamentous fungus Fusarium.</title>
        <authorList>
            <person name="Kim H.-S."/>
            <person name="Busman M."/>
            <person name="Brown D.W."/>
            <person name="Divon H."/>
            <person name="Uhlig S."/>
            <person name="Proctor R.H."/>
        </authorList>
    </citation>
    <scope>NUCLEOTIDE SEQUENCE [LARGE SCALE GENOMIC DNA]</scope>
    <source>
        <strain evidence="2 3">NRRL 25196</strain>
    </source>
</reference>
<name>A0A8H5J0W0_9HYPO</name>
<evidence type="ECO:0000313" key="3">
    <source>
        <dbReference type="Proteomes" id="UP000574317"/>
    </source>
</evidence>
<keyword evidence="3" id="KW-1185">Reference proteome</keyword>
<evidence type="ECO:0000256" key="1">
    <source>
        <dbReference type="SAM" id="MobiDB-lite"/>
    </source>
</evidence>
<evidence type="ECO:0000313" key="2">
    <source>
        <dbReference type="EMBL" id="KAF5546407.1"/>
    </source>
</evidence>
<dbReference type="Proteomes" id="UP000574317">
    <property type="component" value="Unassembled WGS sequence"/>
</dbReference>
<organism evidence="2 3">
    <name type="scientific">Fusarium napiforme</name>
    <dbReference type="NCBI Taxonomy" id="42672"/>
    <lineage>
        <taxon>Eukaryota</taxon>
        <taxon>Fungi</taxon>
        <taxon>Dikarya</taxon>
        <taxon>Ascomycota</taxon>
        <taxon>Pezizomycotina</taxon>
        <taxon>Sordariomycetes</taxon>
        <taxon>Hypocreomycetidae</taxon>
        <taxon>Hypocreales</taxon>
        <taxon>Nectriaceae</taxon>
        <taxon>Fusarium</taxon>
        <taxon>Fusarium fujikuroi species complex</taxon>
    </lineage>
</organism>